<feature type="chain" id="PRO_5042103947" evidence="3">
    <location>
        <begin position="24"/>
        <end position="464"/>
    </location>
</feature>
<proteinExistence type="predicted"/>
<keyword evidence="5" id="KW-1185">Reference proteome</keyword>
<reference evidence="4" key="1">
    <citation type="journal article" date="2020" name="Fungal Divers.">
        <title>Resolving the Mortierellaceae phylogeny through synthesis of multi-gene phylogenetics and phylogenomics.</title>
        <authorList>
            <person name="Vandepol N."/>
            <person name="Liber J."/>
            <person name="Desiro A."/>
            <person name="Na H."/>
            <person name="Kennedy M."/>
            <person name="Barry K."/>
            <person name="Grigoriev I.V."/>
            <person name="Miller A.N."/>
            <person name="O'Donnell K."/>
            <person name="Stajich J.E."/>
            <person name="Bonito G."/>
        </authorList>
    </citation>
    <scope>NUCLEOTIDE SEQUENCE</scope>
    <source>
        <strain evidence="4">NRRL 28262</strain>
    </source>
</reference>
<evidence type="ECO:0000256" key="2">
    <source>
        <dbReference type="SAM" id="Phobius"/>
    </source>
</evidence>
<dbReference type="AlphaFoldDB" id="A0AAD4DH49"/>
<evidence type="ECO:0000313" key="4">
    <source>
        <dbReference type="EMBL" id="KAG0278073.1"/>
    </source>
</evidence>
<feature type="region of interest" description="Disordered" evidence="1">
    <location>
        <begin position="242"/>
        <end position="292"/>
    </location>
</feature>
<evidence type="ECO:0000256" key="1">
    <source>
        <dbReference type="SAM" id="MobiDB-lite"/>
    </source>
</evidence>
<organism evidence="4 5">
    <name type="scientific">Linnemannia exigua</name>
    <dbReference type="NCBI Taxonomy" id="604196"/>
    <lineage>
        <taxon>Eukaryota</taxon>
        <taxon>Fungi</taxon>
        <taxon>Fungi incertae sedis</taxon>
        <taxon>Mucoromycota</taxon>
        <taxon>Mortierellomycotina</taxon>
        <taxon>Mortierellomycetes</taxon>
        <taxon>Mortierellales</taxon>
        <taxon>Mortierellaceae</taxon>
        <taxon>Linnemannia</taxon>
    </lineage>
</organism>
<dbReference type="Proteomes" id="UP001194580">
    <property type="component" value="Unassembled WGS sequence"/>
</dbReference>
<feature type="signal peptide" evidence="3">
    <location>
        <begin position="1"/>
        <end position="23"/>
    </location>
</feature>
<feature type="transmembrane region" description="Helical" evidence="2">
    <location>
        <begin position="415"/>
        <end position="435"/>
    </location>
</feature>
<keyword evidence="3" id="KW-0732">Signal</keyword>
<protein>
    <submittedName>
        <fullName evidence="4">Uncharacterized protein</fullName>
    </submittedName>
</protein>
<sequence>MIGIKSALSLVCLLVGATTSTFAAPVIGSEADVMANTQLTKRSFNPRQKWQSDELNCVRILNPSPGATYHPGYFIRLNYGAGECDATAAVPWTIHLYNNLDIQGGKVSYDFHEVIASGVDEYKTQYLWTIPSDQNTKTKNVKKANEYYVRIETNSQEGVKLVGNAGPFAIYPQDGNRGLRALADDVTQPLEFKRREDTIADSGKGDFLAEFALRPNRPVPVNEVIYNPPTPTVITAPTATKALGAPTSPAATAAPAPAANPTPPPPASKDTSTPNNNATPKDVKDVTGSDVTDVNAPVDIGVAADSNGSKVQVKDSEVPATDIDVNVETQDKTVSVAVPDVPSIVNNAPGTLDAAPAAAAPAAAAPVADPASPDGVTEIPAITEIPEPHNIAPTDEIHPPITQISHSSFIPSKGLVAGAVAGGAIGVGIVGASFFGKIGGVLGAVVGGVIGGVAVLLHFIGIPV</sequence>
<gene>
    <name evidence="4" type="ORF">BGZ95_004778</name>
</gene>
<evidence type="ECO:0000313" key="5">
    <source>
        <dbReference type="Proteomes" id="UP001194580"/>
    </source>
</evidence>
<feature type="compositionally biased region" description="Low complexity" evidence="1">
    <location>
        <begin position="242"/>
        <end position="257"/>
    </location>
</feature>
<accession>A0AAD4DH49</accession>
<feature type="compositionally biased region" description="Pro residues" evidence="1">
    <location>
        <begin position="258"/>
        <end position="267"/>
    </location>
</feature>
<feature type="transmembrane region" description="Helical" evidence="2">
    <location>
        <begin position="442"/>
        <end position="462"/>
    </location>
</feature>
<dbReference type="EMBL" id="JAAAIL010000223">
    <property type="protein sequence ID" value="KAG0278073.1"/>
    <property type="molecule type" value="Genomic_DNA"/>
</dbReference>
<keyword evidence="2" id="KW-1133">Transmembrane helix</keyword>
<keyword evidence="2" id="KW-0812">Transmembrane</keyword>
<name>A0AAD4DH49_9FUNG</name>
<keyword evidence="2" id="KW-0472">Membrane</keyword>
<evidence type="ECO:0000256" key="3">
    <source>
        <dbReference type="SAM" id="SignalP"/>
    </source>
</evidence>
<comment type="caution">
    <text evidence="4">The sequence shown here is derived from an EMBL/GenBank/DDBJ whole genome shotgun (WGS) entry which is preliminary data.</text>
</comment>